<dbReference type="GO" id="GO:0008982">
    <property type="term" value="F:protein-N(PI)-phosphohistidine-sugar phosphotransferase activity"/>
    <property type="evidence" value="ECO:0007669"/>
    <property type="project" value="InterPro"/>
</dbReference>
<evidence type="ECO:0000256" key="6">
    <source>
        <dbReference type="ARBA" id="ARBA00022777"/>
    </source>
</evidence>
<dbReference type="Proteomes" id="UP000294743">
    <property type="component" value="Unassembled WGS sequence"/>
</dbReference>
<name>A0A4R7Z8J2_9FIRM</name>
<keyword evidence="10" id="KW-1185">Reference proteome</keyword>
<keyword evidence="5" id="KW-0598">Phosphotransferase system</keyword>
<keyword evidence="2" id="KW-0597">Phosphoprotein</keyword>
<evidence type="ECO:0000259" key="8">
    <source>
        <dbReference type="PROSITE" id="PS51100"/>
    </source>
</evidence>
<protein>
    <submittedName>
        <fullName evidence="9">PTS system lichenan oligosaccharide-specific IIB component (Lac family)</fullName>
    </submittedName>
</protein>
<reference evidence="9 10" key="1">
    <citation type="submission" date="2019-03" db="EMBL/GenBank/DDBJ databases">
        <title>Genomic Encyclopedia of Type Strains, Phase IV (KMG-IV): sequencing the most valuable type-strain genomes for metagenomic binning, comparative biology and taxonomic classification.</title>
        <authorList>
            <person name="Goeker M."/>
        </authorList>
    </citation>
    <scope>NUCLEOTIDE SEQUENCE [LARGE SCALE GENOMIC DNA]</scope>
    <source>
        <strain evidence="9 10">DSM 28867</strain>
    </source>
</reference>
<dbReference type="PROSITE" id="PS51100">
    <property type="entry name" value="PTS_EIIB_TYPE_3"/>
    <property type="match status" value="1"/>
</dbReference>
<dbReference type="AlphaFoldDB" id="A0A4R7Z8J2"/>
<sequence length="103" mass="11589">MRIMLACALGMSTGMLVERMREEAKKQEKDYKIWAVDTASVDKYVGEFDVLLLGPQVAFAFDEIKEKYDATTPVAMIKPVDYGRMNGASVLKEAEELYTSRQG</sequence>
<dbReference type="InterPro" id="IPR013012">
    <property type="entry name" value="PTS_EIIB_3"/>
</dbReference>
<dbReference type="InterPro" id="IPR003501">
    <property type="entry name" value="PTS_EIIB_2/3"/>
</dbReference>
<evidence type="ECO:0000256" key="1">
    <source>
        <dbReference type="ARBA" id="ARBA00022448"/>
    </source>
</evidence>
<dbReference type="CDD" id="cd05564">
    <property type="entry name" value="PTS_IIB_chitobiose_lichenan"/>
    <property type="match status" value="1"/>
</dbReference>
<feature type="modified residue" description="Phosphocysteine; by EIIA" evidence="7">
    <location>
        <position position="7"/>
    </location>
</feature>
<accession>A0A4R7Z8J2</accession>
<keyword evidence="3" id="KW-0762">Sugar transport</keyword>
<evidence type="ECO:0000256" key="7">
    <source>
        <dbReference type="PROSITE-ProRule" id="PRU00423"/>
    </source>
</evidence>
<dbReference type="GO" id="GO:0009401">
    <property type="term" value="P:phosphoenolpyruvate-dependent sugar phosphotransferase system"/>
    <property type="evidence" value="ECO:0007669"/>
    <property type="project" value="UniProtKB-KW"/>
</dbReference>
<evidence type="ECO:0000313" key="9">
    <source>
        <dbReference type="EMBL" id="TDW09484.1"/>
    </source>
</evidence>
<evidence type="ECO:0000256" key="3">
    <source>
        <dbReference type="ARBA" id="ARBA00022597"/>
    </source>
</evidence>
<keyword evidence="6" id="KW-0418">Kinase</keyword>
<dbReference type="Gene3D" id="3.40.50.2300">
    <property type="match status" value="1"/>
</dbReference>
<dbReference type="Pfam" id="PF02302">
    <property type="entry name" value="PTS_IIB"/>
    <property type="match status" value="1"/>
</dbReference>
<evidence type="ECO:0000256" key="4">
    <source>
        <dbReference type="ARBA" id="ARBA00022679"/>
    </source>
</evidence>
<dbReference type="PANTHER" id="PTHR34581">
    <property type="entry name" value="PTS SYSTEM N,N'-DIACETYLCHITOBIOSE-SPECIFIC EIIB COMPONENT"/>
    <property type="match status" value="1"/>
</dbReference>
<evidence type="ECO:0000313" key="10">
    <source>
        <dbReference type="Proteomes" id="UP000294743"/>
    </source>
</evidence>
<dbReference type="RefSeq" id="WP_134171321.1">
    <property type="nucleotide sequence ID" value="NZ_SODD01000060.1"/>
</dbReference>
<dbReference type="EMBL" id="SODD01000060">
    <property type="protein sequence ID" value="TDW09484.1"/>
    <property type="molecule type" value="Genomic_DNA"/>
</dbReference>
<organism evidence="9 10">
    <name type="scientific">Breznakia blatticola</name>
    <dbReference type="NCBI Taxonomy" id="1754012"/>
    <lineage>
        <taxon>Bacteria</taxon>
        <taxon>Bacillati</taxon>
        <taxon>Bacillota</taxon>
        <taxon>Erysipelotrichia</taxon>
        <taxon>Erysipelotrichales</taxon>
        <taxon>Erysipelotrichaceae</taxon>
        <taxon>Breznakia</taxon>
    </lineage>
</organism>
<comment type="caution">
    <text evidence="9">The sequence shown here is derived from an EMBL/GenBank/DDBJ whole genome shotgun (WGS) entry which is preliminary data.</text>
</comment>
<dbReference type="OrthoDB" id="2186177at2"/>
<keyword evidence="4" id="KW-0808">Transferase</keyword>
<feature type="domain" description="PTS EIIB type-3" evidence="8">
    <location>
        <begin position="1"/>
        <end position="103"/>
    </location>
</feature>
<dbReference type="InterPro" id="IPR036095">
    <property type="entry name" value="PTS_EIIB-like_sf"/>
</dbReference>
<dbReference type="SUPFAM" id="SSF52794">
    <property type="entry name" value="PTS system IIB component-like"/>
    <property type="match status" value="1"/>
</dbReference>
<dbReference type="PANTHER" id="PTHR34581:SF2">
    <property type="entry name" value="PTS SYSTEM N,N'-DIACETYLCHITOBIOSE-SPECIFIC EIIB COMPONENT"/>
    <property type="match status" value="1"/>
</dbReference>
<keyword evidence="1" id="KW-0813">Transport</keyword>
<evidence type="ECO:0000256" key="2">
    <source>
        <dbReference type="ARBA" id="ARBA00022553"/>
    </source>
</evidence>
<gene>
    <name evidence="9" type="ORF">EDD63_1606</name>
</gene>
<dbReference type="GO" id="GO:0016301">
    <property type="term" value="F:kinase activity"/>
    <property type="evidence" value="ECO:0007669"/>
    <property type="project" value="UniProtKB-KW"/>
</dbReference>
<proteinExistence type="predicted"/>
<dbReference type="InterPro" id="IPR051819">
    <property type="entry name" value="PTS_sugar-specific_EIIB"/>
</dbReference>
<evidence type="ECO:0000256" key="5">
    <source>
        <dbReference type="ARBA" id="ARBA00022683"/>
    </source>
</evidence>